<dbReference type="PANTHER" id="PTHR31657">
    <property type="entry name" value="ETHYLENE-RESPONSIVE TRANSCRIPTION FACTOR ERF061"/>
    <property type="match status" value="1"/>
</dbReference>
<dbReference type="InterPro" id="IPR036955">
    <property type="entry name" value="AP2/ERF_dom_sf"/>
</dbReference>
<accession>A0A455LAE1</accession>
<name>A0A455LAE1_9ASPA</name>
<keyword evidence="7" id="KW-0539">Nucleus</keyword>
<evidence type="ECO:0000256" key="3">
    <source>
        <dbReference type="ARBA" id="ARBA00023015"/>
    </source>
</evidence>
<dbReference type="PROSITE" id="PS51032">
    <property type="entry name" value="AP2_ERF"/>
    <property type="match status" value="1"/>
</dbReference>
<comment type="similarity">
    <text evidence="8">Belongs to the AP2/ERF transcription factor family. ERF subfamily.</text>
</comment>
<dbReference type="CDD" id="cd00018">
    <property type="entry name" value="AP2"/>
    <property type="match status" value="1"/>
</dbReference>
<evidence type="ECO:0000256" key="5">
    <source>
        <dbReference type="ARBA" id="ARBA00023159"/>
    </source>
</evidence>
<evidence type="ECO:0000256" key="7">
    <source>
        <dbReference type="ARBA" id="ARBA00023242"/>
    </source>
</evidence>
<feature type="compositionally biased region" description="Low complexity" evidence="9">
    <location>
        <begin position="287"/>
        <end position="304"/>
    </location>
</feature>
<dbReference type="FunFam" id="3.30.730.10:FF:000001">
    <property type="entry name" value="Ethylene-responsive transcription factor 2"/>
    <property type="match status" value="1"/>
</dbReference>
<feature type="region of interest" description="Disordered" evidence="9">
    <location>
        <begin position="277"/>
        <end position="311"/>
    </location>
</feature>
<organism evidence="11">
    <name type="scientific">Cymbidium sinense</name>
    <dbReference type="NCBI Taxonomy" id="112615"/>
    <lineage>
        <taxon>Eukaryota</taxon>
        <taxon>Viridiplantae</taxon>
        <taxon>Streptophyta</taxon>
        <taxon>Embryophyta</taxon>
        <taxon>Tracheophyta</taxon>
        <taxon>Spermatophyta</taxon>
        <taxon>Magnoliopsida</taxon>
        <taxon>Liliopsida</taxon>
        <taxon>Asparagales</taxon>
        <taxon>Orchidaceae</taxon>
        <taxon>Epidendroideae</taxon>
        <taxon>Cymbidieae</taxon>
        <taxon>Cymbidiinae</taxon>
        <taxon>Cymbidium</taxon>
    </lineage>
</organism>
<evidence type="ECO:0000256" key="8">
    <source>
        <dbReference type="ARBA" id="ARBA00024343"/>
    </source>
</evidence>
<dbReference type="GO" id="GO:0005634">
    <property type="term" value="C:nucleus"/>
    <property type="evidence" value="ECO:0007669"/>
    <property type="project" value="UniProtKB-SubCell"/>
</dbReference>
<dbReference type="PANTHER" id="PTHR31657:SF73">
    <property type="entry name" value="OS02G0752800 PROTEIN"/>
    <property type="match status" value="1"/>
</dbReference>
<keyword evidence="4" id="KW-0238">DNA-binding</keyword>
<evidence type="ECO:0000256" key="6">
    <source>
        <dbReference type="ARBA" id="ARBA00023163"/>
    </source>
</evidence>
<dbReference type="Pfam" id="PF00847">
    <property type="entry name" value="AP2"/>
    <property type="match status" value="1"/>
</dbReference>
<feature type="domain" description="AP2/ERF" evidence="10">
    <location>
        <begin position="160"/>
        <end position="217"/>
    </location>
</feature>
<evidence type="ECO:0000256" key="2">
    <source>
        <dbReference type="ARBA" id="ARBA00022745"/>
    </source>
</evidence>
<evidence type="ECO:0000256" key="1">
    <source>
        <dbReference type="ARBA" id="ARBA00004123"/>
    </source>
</evidence>
<sequence length="338" mass="37178">MAAAIDLQNSWSFNSSDSSGEELMQALEPFIKRASSLSPSPSPSLSSSPSPSPSMLYPPQAPAFSSSSFYSSFPSASPFFQNSFSDCPSSTIGLTHLSSDRIQQIQAQLHLQQQNQLQNPILLDNLQDLPPPLPQRQSFLGPRPAAMKHSAATPPKPLKLFRGVRQRHWGKWVAEIRLPRNRTRLWLGTFDTAEEAAMAYDKAAYRLRGDSARLNFPNLRQNGSHLGSPLHASIDAKLQVICEELAKAPAKQGSGAASKRSSLRKSDVNIPVVTESKLESSLEETELSSSSSSSSSQVSSPVSEMDQLDFTEAPWDESENFVLRKYPSWEIDWDSILS</sequence>
<dbReference type="GO" id="GO:0000976">
    <property type="term" value="F:transcription cis-regulatory region binding"/>
    <property type="evidence" value="ECO:0007669"/>
    <property type="project" value="UniProtKB-ARBA"/>
</dbReference>
<evidence type="ECO:0000256" key="9">
    <source>
        <dbReference type="SAM" id="MobiDB-lite"/>
    </source>
</evidence>
<feature type="compositionally biased region" description="Low complexity" evidence="9">
    <location>
        <begin position="35"/>
        <end position="56"/>
    </location>
</feature>
<protein>
    <submittedName>
        <fullName evidence="11">Ethylene-responsive transcription factor RAP2-like protein</fullName>
    </submittedName>
</protein>
<evidence type="ECO:0000313" key="11">
    <source>
        <dbReference type="EMBL" id="AXY87689.1"/>
    </source>
</evidence>
<keyword evidence="5" id="KW-0010">Activator</keyword>
<proteinExistence type="evidence at transcript level"/>
<reference evidence="11" key="1">
    <citation type="journal article" date="2015" name="PLoS ONE">
        <title>Transcriptome Characterization of Cymbidium sinense 'Dharma' Using 454 Pyrosequencing and Its Application in the Identification of Genes Associated with Leaf Color Variation.</title>
        <authorList>
            <person name="Zhu G."/>
            <person name="Yang F."/>
            <person name="Shi S."/>
            <person name="Li D."/>
            <person name="Wang Z."/>
            <person name="Liu H."/>
            <person name="Huang D."/>
            <person name="Wang C."/>
        </authorList>
    </citation>
    <scope>NUCLEOTIDE SEQUENCE</scope>
</reference>
<dbReference type="InterPro" id="IPR051758">
    <property type="entry name" value="ERF/AP2-like"/>
</dbReference>
<dbReference type="EMBL" id="MG702171">
    <property type="protein sequence ID" value="AXY87689.1"/>
    <property type="molecule type" value="mRNA"/>
</dbReference>
<evidence type="ECO:0000256" key="4">
    <source>
        <dbReference type="ARBA" id="ARBA00023125"/>
    </source>
</evidence>
<comment type="subcellular location">
    <subcellularLocation>
        <location evidence="1">Nucleus</location>
    </subcellularLocation>
</comment>
<dbReference type="SMART" id="SM00380">
    <property type="entry name" value="AP2"/>
    <property type="match status" value="1"/>
</dbReference>
<evidence type="ECO:0000259" key="10">
    <source>
        <dbReference type="PROSITE" id="PS51032"/>
    </source>
</evidence>
<dbReference type="Gene3D" id="3.30.730.10">
    <property type="entry name" value="AP2/ERF domain"/>
    <property type="match status" value="1"/>
</dbReference>
<dbReference type="AlphaFoldDB" id="A0A455LAE1"/>
<dbReference type="SUPFAM" id="SSF54171">
    <property type="entry name" value="DNA-binding domain"/>
    <property type="match status" value="1"/>
</dbReference>
<keyword evidence="6" id="KW-0804">Transcription</keyword>
<dbReference type="GO" id="GO:0009873">
    <property type="term" value="P:ethylene-activated signaling pathway"/>
    <property type="evidence" value="ECO:0007669"/>
    <property type="project" value="UniProtKB-KW"/>
</dbReference>
<feature type="region of interest" description="Disordered" evidence="9">
    <location>
        <begin position="34"/>
        <end position="56"/>
    </location>
</feature>
<dbReference type="InterPro" id="IPR016177">
    <property type="entry name" value="DNA-bd_dom_sf"/>
</dbReference>
<dbReference type="InterPro" id="IPR001471">
    <property type="entry name" value="AP2/ERF_dom"/>
</dbReference>
<keyword evidence="3" id="KW-0805">Transcription regulation</keyword>
<dbReference type="GO" id="GO:0003700">
    <property type="term" value="F:DNA-binding transcription factor activity"/>
    <property type="evidence" value="ECO:0007669"/>
    <property type="project" value="InterPro"/>
</dbReference>
<keyword evidence="2" id="KW-0936">Ethylene signaling pathway</keyword>
<dbReference type="PRINTS" id="PR00367">
    <property type="entry name" value="ETHRSPELEMNT"/>
</dbReference>